<evidence type="ECO:0000313" key="3">
    <source>
        <dbReference type="Proteomes" id="UP000054845"/>
    </source>
</evidence>
<dbReference type="Pfam" id="PF00314">
    <property type="entry name" value="Thaumatin"/>
    <property type="match status" value="1"/>
</dbReference>
<dbReference type="SUPFAM" id="SSF49870">
    <property type="entry name" value="Osmotin, thaumatin-like protein"/>
    <property type="match status" value="1"/>
</dbReference>
<reference evidence="2 3" key="1">
    <citation type="submission" date="2014-09" db="EMBL/GenBank/DDBJ databases">
        <authorList>
            <person name="Magalhaes I.L.F."/>
            <person name="Oliveira U."/>
            <person name="Santos F.R."/>
            <person name="Vidigal T.H.D.A."/>
            <person name="Brescovit A.D."/>
            <person name="Santos A.J."/>
        </authorList>
    </citation>
    <scope>NUCLEOTIDE SEQUENCE [LARGE SCALE GENOMIC DNA]</scope>
</reference>
<dbReference type="STRING" id="401625.A0A0P1BD04"/>
<sequence length="114" mass="12051">MSSYGYHLTPGTSNSWNIDDHQTGIRAWGRTGCDANGANCQTGACNGDTLCNDAGITSGVILSEYGYGSGDLIYWNLSRAGETDADPPLNNPDDNQGKIHTAPLGTTYDVTFCP</sequence>
<protein>
    <submittedName>
        <fullName evidence="2">THAUMATIN FAMILY PROTEIN-RELATED</fullName>
    </submittedName>
</protein>
<feature type="region of interest" description="Disordered" evidence="1">
    <location>
        <begin position="83"/>
        <end position="102"/>
    </location>
</feature>
<dbReference type="OrthoDB" id="430315at2759"/>
<dbReference type="PANTHER" id="PTHR31013">
    <property type="entry name" value="THAUMATIN FAMILY PROTEIN-RELATED"/>
    <property type="match status" value="1"/>
</dbReference>
<dbReference type="InterPro" id="IPR037176">
    <property type="entry name" value="Osmotin/thaumatin-like_sf"/>
</dbReference>
<keyword evidence="3" id="KW-1185">Reference proteome</keyword>
<dbReference type="AlphaFoldDB" id="A0A0P1BD04"/>
<dbReference type="PANTHER" id="PTHR31013:SF2">
    <property type="entry name" value="THAUMATIN-LIKE PROTEIN"/>
    <property type="match status" value="1"/>
</dbReference>
<organism evidence="2 3">
    <name type="scientific">Ceraceosorus bombacis</name>
    <dbReference type="NCBI Taxonomy" id="401625"/>
    <lineage>
        <taxon>Eukaryota</taxon>
        <taxon>Fungi</taxon>
        <taxon>Dikarya</taxon>
        <taxon>Basidiomycota</taxon>
        <taxon>Ustilaginomycotina</taxon>
        <taxon>Exobasidiomycetes</taxon>
        <taxon>Ceraceosorales</taxon>
        <taxon>Ceraceosoraceae</taxon>
        <taxon>Ceraceosorus</taxon>
    </lineage>
</organism>
<proteinExistence type="predicted"/>
<name>A0A0P1BD04_9BASI</name>
<dbReference type="Gene3D" id="2.60.110.10">
    <property type="entry name" value="Thaumatin"/>
    <property type="match status" value="1"/>
</dbReference>
<accession>A0A0P1BD04</accession>
<evidence type="ECO:0000256" key="1">
    <source>
        <dbReference type="SAM" id="MobiDB-lite"/>
    </source>
</evidence>
<dbReference type="InterPro" id="IPR001938">
    <property type="entry name" value="Thaumatin"/>
</dbReference>
<dbReference type="Proteomes" id="UP000054845">
    <property type="component" value="Unassembled WGS sequence"/>
</dbReference>
<dbReference type="EMBL" id="CCYA01000238">
    <property type="protein sequence ID" value="CEH14038.1"/>
    <property type="molecule type" value="Genomic_DNA"/>
</dbReference>
<evidence type="ECO:0000313" key="2">
    <source>
        <dbReference type="EMBL" id="CEH14038.1"/>
    </source>
</evidence>